<dbReference type="SUPFAM" id="SSF54001">
    <property type="entry name" value="Cysteine proteinases"/>
    <property type="match status" value="1"/>
</dbReference>
<dbReference type="OrthoDB" id="654141at2759"/>
<dbReference type="Gramene" id="TVT98274">
    <property type="protein sequence ID" value="TVT98274"/>
    <property type="gene ID" value="EJB05_56405"/>
</dbReference>
<dbReference type="PANTHER" id="PTHR12411">
    <property type="entry name" value="CYSTEINE PROTEASE FAMILY C1-RELATED"/>
    <property type="match status" value="1"/>
</dbReference>
<organism evidence="4 5">
    <name type="scientific">Eragrostis curvula</name>
    <name type="common">weeping love grass</name>
    <dbReference type="NCBI Taxonomy" id="38414"/>
    <lineage>
        <taxon>Eukaryota</taxon>
        <taxon>Viridiplantae</taxon>
        <taxon>Streptophyta</taxon>
        <taxon>Embryophyta</taxon>
        <taxon>Tracheophyta</taxon>
        <taxon>Spermatophyta</taxon>
        <taxon>Magnoliopsida</taxon>
        <taxon>Liliopsida</taxon>
        <taxon>Poales</taxon>
        <taxon>Poaceae</taxon>
        <taxon>PACMAD clade</taxon>
        <taxon>Chloridoideae</taxon>
        <taxon>Eragrostideae</taxon>
        <taxon>Eragrostidinae</taxon>
        <taxon>Eragrostis</taxon>
    </lineage>
</organism>
<dbReference type="GO" id="GO:0008234">
    <property type="term" value="F:cysteine-type peptidase activity"/>
    <property type="evidence" value="ECO:0007669"/>
    <property type="project" value="InterPro"/>
</dbReference>
<sequence length="117" mass="12891">MEGINKIKTGSLISLSEQELIDCDRSYNQGCNGGLMDHAFKFVTKNGGIDTEEDYPFHQTDGTCNKNKLKRRVVTIDGYTDVPSNNEDSLLKAVAQKPVSVGICGSARAFQLYSQVR</sequence>
<name>A0A5J9SG67_9POAL</name>
<dbReference type="CDD" id="cd02248">
    <property type="entry name" value="Peptidase_C1A"/>
    <property type="match status" value="1"/>
</dbReference>
<evidence type="ECO:0000256" key="2">
    <source>
        <dbReference type="ARBA" id="ARBA00023157"/>
    </source>
</evidence>
<gene>
    <name evidence="4" type="ORF">EJB05_56405</name>
</gene>
<dbReference type="InterPro" id="IPR013128">
    <property type="entry name" value="Peptidase_C1A"/>
</dbReference>
<evidence type="ECO:0000259" key="3">
    <source>
        <dbReference type="SMART" id="SM00645"/>
    </source>
</evidence>
<comment type="similarity">
    <text evidence="1">Belongs to the peptidase C1 family.</text>
</comment>
<reference evidence="4 5" key="1">
    <citation type="journal article" date="2019" name="Sci. Rep.">
        <title>A high-quality genome of Eragrostis curvula grass provides insights into Poaceae evolution and supports new strategies to enhance forage quality.</title>
        <authorList>
            <person name="Carballo J."/>
            <person name="Santos B.A.C.M."/>
            <person name="Zappacosta D."/>
            <person name="Garbus I."/>
            <person name="Selva J.P."/>
            <person name="Gallo C.A."/>
            <person name="Diaz A."/>
            <person name="Albertini E."/>
            <person name="Caccamo M."/>
            <person name="Echenique V."/>
        </authorList>
    </citation>
    <scope>NUCLEOTIDE SEQUENCE [LARGE SCALE GENOMIC DNA]</scope>
    <source>
        <strain evidence="5">cv. Victoria</strain>
        <tissue evidence="4">Leaf</tissue>
    </source>
</reference>
<dbReference type="Proteomes" id="UP000324897">
    <property type="component" value="Unassembled WGS sequence"/>
</dbReference>
<evidence type="ECO:0000313" key="5">
    <source>
        <dbReference type="Proteomes" id="UP000324897"/>
    </source>
</evidence>
<dbReference type="InterPro" id="IPR038765">
    <property type="entry name" value="Papain-like_cys_pep_sf"/>
</dbReference>
<dbReference type="InterPro" id="IPR039417">
    <property type="entry name" value="Peptidase_C1A_papain-like"/>
</dbReference>
<dbReference type="Gene3D" id="3.90.70.10">
    <property type="entry name" value="Cysteine proteinases"/>
    <property type="match status" value="1"/>
</dbReference>
<protein>
    <recommendedName>
        <fullName evidence="3">Peptidase C1A papain C-terminal domain-containing protein</fullName>
    </recommendedName>
</protein>
<dbReference type="InterPro" id="IPR000668">
    <property type="entry name" value="Peptidase_C1A_C"/>
</dbReference>
<dbReference type="EMBL" id="RWGY01000883">
    <property type="protein sequence ID" value="TVT98274.1"/>
    <property type="molecule type" value="Genomic_DNA"/>
</dbReference>
<dbReference type="Pfam" id="PF00112">
    <property type="entry name" value="Peptidase_C1"/>
    <property type="match status" value="1"/>
</dbReference>
<accession>A0A5J9SG67</accession>
<evidence type="ECO:0000313" key="4">
    <source>
        <dbReference type="EMBL" id="TVT98274.1"/>
    </source>
</evidence>
<dbReference type="GO" id="GO:0006508">
    <property type="term" value="P:proteolysis"/>
    <property type="evidence" value="ECO:0007669"/>
    <property type="project" value="InterPro"/>
</dbReference>
<keyword evidence="5" id="KW-1185">Reference proteome</keyword>
<evidence type="ECO:0000256" key="1">
    <source>
        <dbReference type="ARBA" id="ARBA00008455"/>
    </source>
</evidence>
<dbReference type="SMART" id="SM00645">
    <property type="entry name" value="Pept_C1"/>
    <property type="match status" value="1"/>
</dbReference>
<feature type="non-terminal residue" evidence="4">
    <location>
        <position position="1"/>
    </location>
</feature>
<feature type="domain" description="Peptidase C1A papain C-terminal" evidence="3">
    <location>
        <begin position="1"/>
        <end position="117"/>
    </location>
</feature>
<dbReference type="AlphaFoldDB" id="A0A5J9SG67"/>
<proteinExistence type="inferred from homology"/>
<keyword evidence="2" id="KW-1015">Disulfide bond</keyword>
<comment type="caution">
    <text evidence="4">The sequence shown here is derived from an EMBL/GenBank/DDBJ whole genome shotgun (WGS) entry which is preliminary data.</text>
</comment>